<dbReference type="Pfam" id="PF11127">
    <property type="entry name" value="YgaP-like_TM"/>
    <property type="match status" value="1"/>
</dbReference>
<evidence type="ECO:0000313" key="4">
    <source>
        <dbReference type="Proteomes" id="UP000243525"/>
    </source>
</evidence>
<feature type="domain" description="Inner membrane protein YgaP-like transmembrane" evidence="2">
    <location>
        <begin position="1"/>
        <end position="67"/>
    </location>
</feature>
<evidence type="ECO:0000313" key="3">
    <source>
        <dbReference type="EMBL" id="PTN10235.1"/>
    </source>
</evidence>
<keyword evidence="4" id="KW-1185">Reference proteome</keyword>
<dbReference type="Proteomes" id="UP000243525">
    <property type="component" value="Unassembled WGS sequence"/>
</dbReference>
<proteinExistence type="predicted"/>
<dbReference type="EMBL" id="QAAD01000002">
    <property type="protein sequence ID" value="PTN10235.1"/>
    <property type="molecule type" value="Genomic_DNA"/>
</dbReference>
<keyword evidence="1" id="KW-0812">Transmembrane</keyword>
<dbReference type="AlphaFoldDB" id="A0A2T5C5Q9"/>
<dbReference type="InterPro" id="IPR021309">
    <property type="entry name" value="YgaP-like_TM"/>
</dbReference>
<keyword evidence="1" id="KW-0472">Membrane</keyword>
<gene>
    <name evidence="3" type="ORF">C8N47_102220</name>
</gene>
<feature type="transmembrane region" description="Helical" evidence="1">
    <location>
        <begin position="12"/>
        <end position="29"/>
    </location>
</feature>
<sequence>MKRNIGRADRLLRVIIAAIIALLFLNGTIGRTWGLVLMVIAIVLVLTSLFRFCPLYRLGGIDSCRKKP</sequence>
<accession>A0A2T5C5Q9</accession>
<evidence type="ECO:0000256" key="1">
    <source>
        <dbReference type="SAM" id="Phobius"/>
    </source>
</evidence>
<comment type="caution">
    <text evidence="3">The sequence shown here is derived from an EMBL/GenBank/DDBJ whole genome shotgun (WGS) entry which is preliminary data.</text>
</comment>
<feature type="transmembrane region" description="Helical" evidence="1">
    <location>
        <begin position="35"/>
        <end position="58"/>
    </location>
</feature>
<protein>
    <recommendedName>
        <fullName evidence="2">Inner membrane protein YgaP-like transmembrane domain-containing protein</fullName>
    </recommendedName>
</protein>
<dbReference type="RefSeq" id="WP_107821010.1">
    <property type="nucleotide sequence ID" value="NZ_OY782574.1"/>
</dbReference>
<evidence type="ECO:0000259" key="2">
    <source>
        <dbReference type="Pfam" id="PF11127"/>
    </source>
</evidence>
<keyword evidence="1" id="KW-1133">Transmembrane helix</keyword>
<organism evidence="3 4">
    <name type="scientific">Mangrovibacterium marinum</name>
    <dbReference type="NCBI Taxonomy" id="1639118"/>
    <lineage>
        <taxon>Bacteria</taxon>
        <taxon>Pseudomonadati</taxon>
        <taxon>Bacteroidota</taxon>
        <taxon>Bacteroidia</taxon>
        <taxon>Marinilabiliales</taxon>
        <taxon>Prolixibacteraceae</taxon>
        <taxon>Mangrovibacterium</taxon>
    </lineage>
</organism>
<name>A0A2T5C5Q9_9BACT</name>
<reference evidence="3 4" key="1">
    <citation type="submission" date="2018-04" db="EMBL/GenBank/DDBJ databases">
        <title>Genomic Encyclopedia of Archaeal and Bacterial Type Strains, Phase II (KMG-II): from individual species to whole genera.</title>
        <authorList>
            <person name="Goeker M."/>
        </authorList>
    </citation>
    <scope>NUCLEOTIDE SEQUENCE [LARGE SCALE GENOMIC DNA]</scope>
    <source>
        <strain evidence="3 4">DSM 28823</strain>
    </source>
</reference>